<protein>
    <submittedName>
        <fullName evidence="2">Uncharacterized protein</fullName>
    </submittedName>
</protein>
<sequence length="141" mass="15463">MSCFMARTNQAPGRGRRNVTEESLVTVPEYLESALTDGSHLSFDNMFEPSSTTASKGEKEDFIRNISARDQSINRFGSNHMGQTKNAEKTKAIEILNASHDYTSAGSSRPISACLLTSLVAEVEKHFASVTSKSHACQFKK</sequence>
<comment type="caution">
    <text evidence="2">The sequence shown here is derived from an EMBL/GenBank/DDBJ whole genome shotgun (WGS) entry which is preliminary data.</text>
</comment>
<dbReference type="AlphaFoldDB" id="A0A0W0FDD5"/>
<dbReference type="EMBL" id="LATX01002111">
    <property type="protein sequence ID" value="KTB34194.1"/>
    <property type="molecule type" value="Genomic_DNA"/>
</dbReference>
<accession>A0A0W0FDD5</accession>
<evidence type="ECO:0000313" key="3">
    <source>
        <dbReference type="Proteomes" id="UP000054988"/>
    </source>
</evidence>
<gene>
    <name evidence="2" type="ORF">WG66_13240</name>
</gene>
<dbReference type="Proteomes" id="UP000054988">
    <property type="component" value="Unassembled WGS sequence"/>
</dbReference>
<reference evidence="2 3" key="1">
    <citation type="submission" date="2015-12" db="EMBL/GenBank/DDBJ databases">
        <title>Draft genome sequence of Moniliophthora roreri, the causal agent of frosty pod rot of cacao.</title>
        <authorList>
            <person name="Aime M.C."/>
            <person name="Diaz-Valderrama J.R."/>
            <person name="Kijpornyongpan T."/>
            <person name="Phillips-Mora W."/>
        </authorList>
    </citation>
    <scope>NUCLEOTIDE SEQUENCE [LARGE SCALE GENOMIC DNA]</scope>
    <source>
        <strain evidence="2 3">MCA 2952</strain>
    </source>
</reference>
<feature type="region of interest" description="Disordered" evidence="1">
    <location>
        <begin position="1"/>
        <end position="20"/>
    </location>
</feature>
<evidence type="ECO:0000313" key="2">
    <source>
        <dbReference type="EMBL" id="KTB34194.1"/>
    </source>
</evidence>
<name>A0A0W0FDD5_MONRR</name>
<organism evidence="2 3">
    <name type="scientific">Moniliophthora roreri</name>
    <name type="common">Frosty pod rot fungus</name>
    <name type="synonym">Monilia roreri</name>
    <dbReference type="NCBI Taxonomy" id="221103"/>
    <lineage>
        <taxon>Eukaryota</taxon>
        <taxon>Fungi</taxon>
        <taxon>Dikarya</taxon>
        <taxon>Basidiomycota</taxon>
        <taxon>Agaricomycotina</taxon>
        <taxon>Agaricomycetes</taxon>
        <taxon>Agaricomycetidae</taxon>
        <taxon>Agaricales</taxon>
        <taxon>Marasmiineae</taxon>
        <taxon>Marasmiaceae</taxon>
        <taxon>Moniliophthora</taxon>
    </lineage>
</organism>
<evidence type="ECO:0000256" key="1">
    <source>
        <dbReference type="SAM" id="MobiDB-lite"/>
    </source>
</evidence>
<proteinExistence type="predicted"/>